<organism evidence="1 2">
    <name type="scientific">Gigaspora margarita</name>
    <dbReference type="NCBI Taxonomy" id="4874"/>
    <lineage>
        <taxon>Eukaryota</taxon>
        <taxon>Fungi</taxon>
        <taxon>Fungi incertae sedis</taxon>
        <taxon>Mucoromycota</taxon>
        <taxon>Glomeromycotina</taxon>
        <taxon>Glomeromycetes</taxon>
        <taxon>Diversisporales</taxon>
        <taxon>Gigasporaceae</taxon>
        <taxon>Gigaspora</taxon>
    </lineage>
</organism>
<proteinExistence type="predicted"/>
<feature type="non-terminal residue" evidence="1">
    <location>
        <position position="1"/>
    </location>
</feature>
<keyword evidence="2" id="KW-1185">Reference proteome</keyword>
<sequence length="54" mass="6224">VSKVTIRNCWKATRIMPETNKLEESESDDELEDKIPKVNDATILVSDFSPETNW</sequence>
<name>A0ABN7W9E3_GIGMA</name>
<protein>
    <submittedName>
        <fullName evidence="1">27717_t:CDS:1</fullName>
    </submittedName>
</protein>
<dbReference type="Proteomes" id="UP000789901">
    <property type="component" value="Unassembled WGS sequence"/>
</dbReference>
<comment type="caution">
    <text evidence="1">The sequence shown here is derived from an EMBL/GenBank/DDBJ whole genome shotgun (WGS) entry which is preliminary data.</text>
</comment>
<dbReference type="EMBL" id="CAJVQB010035789">
    <property type="protein sequence ID" value="CAG8823051.1"/>
    <property type="molecule type" value="Genomic_DNA"/>
</dbReference>
<reference evidence="1 2" key="1">
    <citation type="submission" date="2021-06" db="EMBL/GenBank/DDBJ databases">
        <authorList>
            <person name="Kallberg Y."/>
            <person name="Tangrot J."/>
            <person name="Rosling A."/>
        </authorList>
    </citation>
    <scope>NUCLEOTIDE SEQUENCE [LARGE SCALE GENOMIC DNA]</scope>
    <source>
        <strain evidence="1 2">120-4 pot B 10/14</strain>
    </source>
</reference>
<accession>A0ABN7W9E3</accession>
<evidence type="ECO:0000313" key="1">
    <source>
        <dbReference type="EMBL" id="CAG8823051.1"/>
    </source>
</evidence>
<gene>
    <name evidence="1" type="ORF">GMARGA_LOCUS28238</name>
</gene>
<evidence type="ECO:0000313" key="2">
    <source>
        <dbReference type="Proteomes" id="UP000789901"/>
    </source>
</evidence>